<protein>
    <submittedName>
        <fullName evidence="2">Transcriptional regulator with XRE-family HTH domain</fullName>
    </submittedName>
</protein>
<proteinExistence type="predicted"/>
<dbReference type="Pfam" id="PF13560">
    <property type="entry name" value="HTH_31"/>
    <property type="match status" value="1"/>
</dbReference>
<gene>
    <name evidence="2" type="ORF">FHR34_004562</name>
</gene>
<dbReference type="Gene3D" id="1.10.260.40">
    <property type="entry name" value="lambda repressor-like DNA-binding domains"/>
    <property type="match status" value="1"/>
</dbReference>
<dbReference type="EMBL" id="JACHJV010000001">
    <property type="protein sequence ID" value="MBB4925569.1"/>
    <property type="molecule type" value="Genomic_DNA"/>
</dbReference>
<dbReference type="SMART" id="SM00530">
    <property type="entry name" value="HTH_XRE"/>
    <property type="match status" value="1"/>
</dbReference>
<comment type="caution">
    <text evidence="2">The sequence shown here is derived from an EMBL/GenBank/DDBJ whole genome shotgun (WGS) entry which is preliminary data.</text>
</comment>
<dbReference type="InterPro" id="IPR010982">
    <property type="entry name" value="Lambda_DNA-bd_dom_sf"/>
</dbReference>
<dbReference type="AlphaFoldDB" id="A0A7W7R566"/>
<dbReference type="InterPro" id="IPR043917">
    <property type="entry name" value="DUF5753"/>
</dbReference>
<feature type="domain" description="HTH cro/C1-type" evidence="1">
    <location>
        <begin position="20"/>
        <end position="76"/>
    </location>
</feature>
<evidence type="ECO:0000259" key="1">
    <source>
        <dbReference type="PROSITE" id="PS50943"/>
    </source>
</evidence>
<name>A0A7W7R566_KITKI</name>
<sequence length="276" mass="31398">MSDNEVDQTSSQATRFGIELRRSRRARGWSQVGLGKRMGFSNTLVSYIEGGKRPPTRNFAVKADEVFESGDKFVELWRRYTRAALLEGFEEFADCERRCRRLRTFELGVIPGLFQTPRYAAALEAAAVQRGSITQEQADERMAFLATRQRRLLEQKSPPTIHAVMDESCLMRPIGGPDGMIEQLNHLEELASRPHITIQVAPFSLAEHRPFVLPVVLLTLPDRTVVGYAETQLRGYLERGREAVSAWERDYDQLQVESLSKRASLAMIRAARKELE</sequence>
<dbReference type="SUPFAM" id="SSF47413">
    <property type="entry name" value="lambda repressor-like DNA-binding domains"/>
    <property type="match status" value="1"/>
</dbReference>
<dbReference type="CDD" id="cd00093">
    <property type="entry name" value="HTH_XRE"/>
    <property type="match status" value="1"/>
</dbReference>
<dbReference type="PROSITE" id="PS50943">
    <property type="entry name" value="HTH_CROC1"/>
    <property type="match status" value="1"/>
</dbReference>
<reference evidence="2 3" key="1">
    <citation type="submission" date="2020-08" db="EMBL/GenBank/DDBJ databases">
        <title>Sequencing the genomes of 1000 actinobacteria strains.</title>
        <authorList>
            <person name="Klenk H.-P."/>
        </authorList>
    </citation>
    <scope>NUCLEOTIDE SEQUENCE [LARGE SCALE GENOMIC DNA]</scope>
    <source>
        <strain evidence="2 3">DSM 41654</strain>
    </source>
</reference>
<evidence type="ECO:0000313" key="3">
    <source>
        <dbReference type="Proteomes" id="UP000540506"/>
    </source>
</evidence>
<dbReference type="RefSeq" id="WP_184937867.1">
    <property type="nucleotide sequence ID" value="NZ_JACHJV010000001.1"/>
</dbReference>
<organism evidence="2 3">
    <name type="scientific">Kitasatospora kifunensis</name>
    <name type="common">Streptomyces kifunensis</name>
    <dbReference type="NCBI Taxonomy" id="58351"/>
    <lineage>
        <taxon>Bacteria</taxon>
        <taxon>Bacillati</taxon>
        <taxon>Actinomycetota</taxon>
        <taxon>Actinomycetes</taxon>
        <taxon>Kitasatosporales</taxon>
        <taxon>Streptomycetaceae</taxon>
        <taxon>Kitasatospora</taxon>
    </lineage>
</organism>
<accession>A0A7W7R566</accession>
<dbReference type="GO" id="GO:0003677">
    <property type="term" value="F:DNA binding"/>
    <property type="evidence" value="ECO:0007669"/>
    <property type="project" value="InterPro"/>
</dbReference>
<dbReference type="Proteomes" id="UP000540506">
    <property type="component" value="Unassembled WGS sequence"/>
</dbReference>
<keyword evidence="3" id="KW-1185">Reference proteome</keyword>
<dbReference type="Pfam" id="PF19054">
    <property type="entry name" value="DUF5753"/>
    <property type="match status" value="1"/>
</dbReference>
<evidence type="ECO:0000313" key="2">
    <source>
        <dbReference type="EMBL" id="MBB4925569.1"/>
    </source>
</evidence>
<dbReference type="InterPro" id="IPR001387">
    <property type="entry name" value="Cro/C1-type_HTH"/>
</dbReference>